<protein>
    <submittedName>
        <fullName evidence="1">Uncharacterized protein</fullName>
    </submittedName>
</protein>
<evidence type="ECO:0000313" key="2">
    <source>
        <dbReference type="Proteomes" id="UP000183987"/>
    </source>
</evidence>
<dbReference type="RefSeq" id="WP_072856478.1">
    <property type="nucleotide sequence ID" value="NZ_FQUE01000002.1"/>
</dbReference>
<accession>A0A1M4X5B9</accession>
<dbReference type="OrthoDB" id="7873492at2"/>
<name>A0A1M4X5B9_LOKAT</name>
<dbReference type="AlphaFoldDB" id="A0A1M4X5B9"/>
<dbReference type="EMBL" id="FQUE01000002">
    <property type="protein sequence ID" value="SHE88708.1"/>
    <property type="molecule type" value="Genomic_DNA"/>
</dbReference>
<reference evidence="2" key="1">
    <citation type="submission" date="2016-11" db="EMBL/GenBank/DDBJ databases">
        <authorList>
            <person name="Varghese N."/>
            <person name="Submissions S."/>
        </authorList>
    </citation>
    <scope>NUCLEOTIDE SEQUENCE [LARGE SCALE GENOMIC DNA]</scope>
    <source>
        <strain evidence="2">DSM 29326</strain>
    </source>
</reference>
<proteinExistence type="predicted"/>
<dbReference type="Proteomes" id="UP000183987">
    <property type="component" value="Unassembled WGS sequence"/>
</dbReference>
<keyword evidence="2" id="KW-1185">Reference proteome</keyword>
<dbReference type="STRING" id="366533.SAMN05444339_102350"/>
<gene>
    <name evidence="1" type="ORF">SAMN05444339_102350</name>
</gene>
<organism evidence="1 2">
    <name type="scientific">Loktanella atrilutea</name>
    <dbReference type="NCBI Taxonomy" id="366533"/>
    <lineage>
        <taxon>Bacteria</taxon>
        <taxon>Pseudomonadati</taxon>
        <taxon>Pseudomonadota</taxon>
        <taxon>Alphaproteobacteria</taxon>
        <taxon>Rhodobacterales</taxon>
        <taxon>Roseobacteraceae</taxon>
        <taxon>Loktanella</taxon>
    </lineage>
</organism>
<sequence>METQTRWMSKMIAEAEKAAPAMPWERGLRRQAMISRRLEREERHVKVTLPAMPAGISLAG</sequence>
<evidence type="ECO:0000313" key="1">
    <source>
        <dbReference type="EMBL" id="SHE88708.1"/>
    </source>
</evidence>